<dbReference type="OrthoDB" id="2448606at2759"/>
<sequence length="353" mass="40067">MKVSSVEILYATGVRLEKEWTTSKETRRNQRSEDEDSFKMRKLLKKSLHTLLSNLHDGYGLPSWMKDRPLYTFNLRLQYDWGPQVTDLHEAAKTKSNLDHTHIDEIALLSGIVHINKSHSGFSAKDITRILSEILHAFYSQGMEDDDMQRAQDATVLWTSWVQIWKSLLLKEKLAAWKNTRDPGDVDVEPVAILTSESDCMMAVVGLILQEIMEIQHIINSNACTSAGKPRKTKLPQGSQSRQPDIVGQTRDKKEVFYGELKGPHPSPAAVSTDLLEIFSKDALDQLHHTLEQGPPLVNFQTVGRDVTFFLGAKINNTVVHVRLSTVKLPSRMTELDLDLDLDFFRTFSKSKL</sequence>
<feature type="region of interest" description="Disordered" evidence="1">
    <location>
        <begin position="226"/>
        <end position="246"/>
    </location>
</feature>
<reference evidence="2" key="1">
    <citation type="submission" date="2021-06" db="EMBL/GenBank/DDBJ databases">
        <title>Genome Sequence of Mortierella hyaline Strain SCG-10, a Cold-Adapted, Nitrate-Reducing Fungus Isolated from Soil in Minnesota, USA.</title>
        <authorList>
            <person name="Aldossari N."/>
        </authorList>
    </citation>
    <scope>NUCLEOTIDE SEQUENCE</scope>
    <source>
        <strain evidence="2">SCG-10</strain>
    </source>
</reference>
<gene>
    <name evidence="2" type="ORF">KI688_011016</name>
</gene>
<dbReference type="Proteomes" id="UP000707451">
    <property type="component" value="Unassembled WGS sequence"/>
</dbReference>
<accession>A0A9P7XY20</accession>
<protein>
    <submittedName>
        <fullName evidence="2">Uncharacterized protein</fullName>
    </submittedName>
</protein>
<proteinExistence type="predicted"/>
<evidence type="ECO:0000313" key="2">
    <source>
        <dbReference type="EMBL" id="KAG9068733.1"/>
    </source>
</evidence>
<dbReference type="AlphaFoldDB" id="A0A9P7XY20"/>
<evidence type="ECO:0000313" key="3">
    <source>
        <dbReference type="Proteomes" id="UP000707451"/>
    </source>
</evidence>
<name>A0A9P7XY20_9FUNG</name>
<evidence type="ECO:0000256" key="1">
    <source>
        <dbReference type="SAM" id="MobiDB-lite"/>
    </source>
</evidence>
<keyword evidence="3" id="KW-1185">Reference proteome</keyword>
<dbReference type="EMBL" id="JAHRHY010000006">
    <property type="protein sequence ID" value="KAG9068733.1"/>
    <property type="molecule type" value="Genomic_DNA"/>
</dbReference>
<organism evidence="2 3">
    <name type="scientific">Linnemannia hyalina</name>
    <dbReference type="NCBI Taxonomy" id="64524"/>
    <lineage>
        <taxon>Eukaryota</taxon>
        <taxon>Fungi</taxon>
        <taxon>Fungi incertae sedis</taxon>
        <taxon>Mucoromycota</taxon>
        <taxon>Mortierellomycotina</taxon>
        <taxon>Mortierellomycetes</taxon>
        <taxon>Mortierellales</taxon>
        <taxon>Mortierellaceae</taxon>
        <taxon>Linnemannia</taxon>
    </lineage>
</organism>
<comment type="caution">
    <text evidence="2">The sequence shown here is derived from an EMBL/GenBank/DDBJ whole genome shotgun (WGS) entry which is preliminary data.</text>
</comment>